<accession>A0AA48I2F6</accession>
<proteinExistence type="predicted"/>
<sequence>MKKNLRLKSVLISMVLLGSSLGLKANKVKNITNVVASSVIVAGTVGFKIVGSILNTNANSSNTFIKCFLAHSGPSDWIGHIIAPSVILLSGLTILGNSIHSLVTE</sequence>
<dbReference type="EMBL" id="AP027925">
    <property type="protein sequence ID" value="BED92537.1"/>
    <property type="molecule type" value="Genomic_DNA"/>
</dbReference>
<feature type="transmembrane region" description="Helical" evidence="1">
    <location>
        <begin position="35"/>
        <end position="56"/>
    </location>
</feature>
<protein>
    <submittedName>
        <fullName evidence="2">Uncharacterized protein</fullName>
    </submittedName>
</protein>
<evidence type="ECO:0000256" key="1">
    <source>
        <dbReference type="SAM" id="Phobius"/>
    </source>
</evidence>
<feature type="transmembrane region" description="Helical" evidence="1">
    <location>
        <begin position="77"/>
        <end position="99"/>
    </location>
</feature>
<organism evidence="2">
    <name type="scientific">Candidatus Paraimprobicoccus trichonymphae</name>
    <dbReference type="NCBI Taxonomy" id="3033793"/>
    <lineage>
        <taxon>Bacteria</taxon>
        <taxon>Bacillati</taxon>
        <taxon>Bacillota</taxon>
        <taxon>Clostridia</taxon>
        <taxon>Candidatus Paraimprobicoccus</taxon>
    </lineage>
</organism>
<keyword evidence="1" id="KW-0812">Transmembrane</keyword>
<evidence type="ECO:0000313" key="2">
    <source>
        <dbReference type="EMBL" id="BED92537.1"/>
    </source>
</evidence>
<reference evidence="2" key="1">
    <citation type="journal article" date="2023" name="ISME J.">
        <title>Emergence of putative energy parasites within Clostridia revealed by genome analysis of a novel endosymbiotic clade.</title>
        <authorList>
            <person name="Takahashi K."/>
            <person name="Kuwahara H."/>
            <person name="Horikawa Y."/>
            <person name="Izawa K."/>
            <person name="Kato D."/>
            <person name="Inagaki T."/>
            <person name="Yuki M."/>
            <person name="Ohkuma M."/>
            <person name="Hongoh Y."/>
        </authorList>
    </citation>
    <scope>NUCLEOTIDE SEQUENCE</scope>
    <source>
        <strain evidence="2">RsTa-C01</strain>
    </source>
</reference>
<dbReference type="AlphaFoldDB" id="A0AA48I2F6"/>
<keyword evidence="1" id="KW-0472">Membrane</keyword>
<dbReference type="KEGG" id="ptrh:RsTaC01_0288"/>
<name>A0AA48I2F6_9FIRM</name>
<keyword evidence="1" id="KW-1133">Transmembrane helix</keyword>
<dbReference type="Proteomes" id="UP001335720">
    <property type="component" value="Chromosome"/>
</dbReference>
<gene>
    <name evidence="2" type="ORF">RsTaC01_0288</name>
</gene>